<proteinExistence type="predicted"/>
<keyword evidence="5" id="KW-0418">Kinase</keyword>
<feature type="region of interest" description="Disordered" evidence="8">
    <location>
        <begin position="1"/>
        <end position="25"/>
    </location>
</feature>
<organism evidence="13 14">
    <name type="scientific">Zoogloea oryzae</name>
    <dbReference type="NCBI Taxonomy" id="310767"/>
    <lineage>
        <taxon>Bacteria</taxon>
        <taxon>Pseudomonadati</taxon>
        <taxon>Pseudomonadota</taxon>
        <taxon>Betaproteobacteria</taxon>
        <taxon>Rhodocyclales</taxon>
        <taxon>Zoogloeaceae</taxon>
        <taxon>Zoogloea</taxon>
    </lineage>
</organism>
<evidence type="ECO:0000259" key="11">
    <source>
        <dbReference type="PROSITE" id="PS50112"/>
    </source>
</evidence>
<keyword evidence="4" id="KW-0808">Transferase</keyword>
<dbReference type="Gene3D" id="1.10.287.130">
    <property type="match status" value="1"/>
</dbReference>
<feature type="coiled-coil region" evidence="7">
    <location>
        <begin position="725"/>
        <end position="756"/>
    </location>
</feature>
<dbReference type="Proteomes" id="UP001157167">
    <property type="component" value="Unassembled WGS sequence"/>
</dbReference>
<dbReference type="NCBIfam" id="TIGR00229">
    <property type="entry name" value="sensory_box"/>
    <property type="match status" value="4"/>
</dbReference>
<dbReference type="SUPFAM" id="SSF55874">
    <property type="entry name" value="ATPase domain of HSP90 chaperone/DNA topoisomerase II/histidine kinase"/>
    <property type="match status" value="1"/>
</dbReference>
<dbReference type="SMART" id="SM00086">
    <property type="entry name" value="PAC"/>
    <property type="match status" value="3"/>
</dbReference>
<evidence type="ECO:0000313" key="14">
    <source>
        <dbReference type="Proteomes" id="UP001157167"/>
    </source>
</evidence>
<evidence type="ECO:0000256" key="2">
    <source>
        <dbReference type="ARBA" id="ARBA00012438"/>
    </source>
</evidence>
<evidence type="ECO:0000256" key="1">
    <source>
        <dbReference type="ARBA" id="ARBA00000085"/>
    </source>
</evidence>
<feature type="compositionally biased region" description="Polar residues" evidence="8">
    <location>
        <begin position="14"/>
        <end position="24"/>
    </location>
</feature>
<comment type="caution">
    <text evidence="13">The sequence shown here is derived from an EMBL/GenBank/DDBJ whole genome shotgun (WGS) entry which is preliminary data.</text>
</comment>
<keyword evidence="9" id="KW-0812">Transmembrane</keyword>
<dbReference type="InterPro" id="IPR013655">
    <property type="entry name" value="PAS_fold_3"/>
</dbReference>
<evidence type="ECO:0000256" key="4">
    <source>
        <dbReference type="ARBA" id="ARBA00022679"/>
    </source>
</evidence>
<feature type="domain" description="PAC" evidence="12">
    <location>
        <begin position="199"/>
        <end position="251"/>
    </location>
</feature>
<dbReference type="InterPro" id="IPR013767">
    <property type="entry name" value="PAS_fold"/>
</dbReference>
<dbReference type="SMART" id="SM00387">
    <property type="entry name" value="HATPase_c"/>
    <property type="match status" value="1"/>
</dbReference>
<keyword evidence="7" id="KW-0175">Coiled coil</keyword>
<evidence type="ECO:0000256" key="8">
    <source>
        <dbReference type="SAM" id="MobiDB-lite"/>
    </source>
</evidence>
<dbReference type="InterPro" id="IPR036097">
    <property type="entry name" value="HisK_dim/P_sf"/>
</dbReference>
<dbReference type="InterPro" id="IPR013656">
    <property type="entry name" value="PAS_4"/>
</dbReference>
<dbReference type="CDD" id="cd00082">
    <property type="entry name" value="HisKA"/>
    <property type="match status" value="1"/>
</dbReference>
<feature type="domain" description="PAS" evidence="11">
    <location>
        <begin position="360"/>
        <end position="404"/>
    </location>
</feature>
<dbReference type="InterPro" id="IPR003594">
    <property type="entry name" value="HATPase_dom"/>
</dbReference>
<dbReference type="Gene3D" id="3.30.565.10">
    <property type="entry name" value="Histidine kinase-like ATPase, C-terminal domain"/>
    <property type="match status" value="1"/>
</dbReference>
<dbReference type="InterPro" id="IPR000700">
    <property type="entry name" value="PAS-assoc_C"/>
</dbReference>
<dbReference type="InterPro" id="IPR036890">
    <property type="entry name" value="HATPase_C_sf"/>
</dbReference>
<dbReference type="PROSITE" id="PS50113">
    <property type="entry name" value="PAC"/>
    <property type="match status" value="2"/>
</dbReference>
<dbReference type="Pfam" id="PF02518">
    <property type="entry name" value="HATPase_c"/>
    <property type="match status" value="1"/>
</dbReference>
<dbReference type="EMBL" id="BSPX01000008">
    <property type="protein sequence ID" value="GLT21436.1"/>
    <property type="molecule type" value="Genomic_DNA"/>
</dbReference>
<evidence type="ECO:0000313" key="13">
    <source>
        <dbReference type="EMBL" id="GLT21436.1"/>
    </source>
</evidence>
<name>A0ABQ6F9I3_9RHOO</name>
<evidence type="ECO:0000256" key="7">
    <source>
        <dbReference type="SAM" id="Coils"/>
    </source>
</evidence>
<dbReference type="InterPro" id="IPR004358">
    <property type="entry name" value="Sig_transdc_His_kin-like_C"/>
</dbReference>
<evidence type="ECO:0000256" key="6">
    <source>
        <dbReference type="ARBA" id="ARBA00023136"/>
    </source>
</evidence>
<feature type="compositionally biased region" description="Basic and acidic residues" evidence="8">
    <location>
        <begin position="1"/>
        <end position="10"/>
    </location>
</feature>
<dbReference type="InterPro" id="IPR035965">
    <property type="entry name" value="PAS-like_dom_sf"/>
</dbReference>
<comment type="catalytic activity">
    <reaction evidence="1">
        <text>ATP + protein L-histidine = ADP + protein N-phospho-L-histidine.</text>
        <dbReference type="EC" id="2.7.13.3"/>
    </reaction>
</comment>
<dbReference type="Pfam" id="PF00989">
    <property type="entry name" value="PAS"/>
    <property type="match status" value="2"/>
</dbReference>
<keyword evidence="6 9" id="KW-0472">Membrane</keyword>
<evidence type="ECO:0000259" key="12">
    <source>
        <dbReference type="PROSITE" id="PS50113"/>
    </source>
</evidence>
<dbReference type="InterPro" id="IPR001610">
    <property type="entry name" value="PAC"/>
</dbReference>
<feature type="domain" description="PAC" evidence="12">
    <location>
        <begin position="559"/>
        <end position="611"/>
    </location>
</feature>
<dbReference type="RefSeq" id="WP_284186883.1">
    <property type="nucleotide sequence ID" value="NZ_BSPX01000008.1"/>
</dbReference>
<keyword evidence="14" id="KW-1185">Reference proteome</keyword>
<dbReference type="Pfam" id="PF08448">
    <property type="entry name" value="PAS_4"/>
    <property type="match status" value="1"/>
</dbReference>
<feature type="domain" description="PAS" evidence="11">
    <location>
        <begin position="483"/>
        <end position="555"/>
    </location>
</feature>
<dbReference type="SMART" id="SM00388">
    <property type="entry name" value="HisKA"/>
    <property type="match status" value="1"/>
</dbReference>
<feature type="transmembrane region" description="Helical" evidence="9">
    <location>
        <begin position="62"/>
        <end position="81"/>
    </location>
</feature>
<feature type="transmembrane region" description="Helical" evidence="9">
    <location>
        <begin position="30"/>
        <end position="50"/>
    </location>
</feature>
<dbReference type="PANTHER" id="PTHR42878">
    <property type="entry name" value="TWO-COMPONENT HISTIDINE KINASE"/>
    <property type="match status" value="1"/>
</dbReference>
<dbReference type="PRINTS" id="PR00344">
    <property type="entry name" value="BCTRLSENSOR"/>
</dbReference>
<keyword evidence="3" id="KW-0597">Phosphoprotein</keyword>
<gene>
    <name evidence="13" type="ORF">GCM10007933_08880</name>
</gene>
<dbReference type="InterPro" id="IPR000014">
    <property type="entry name" value="PAS"/>
</dbReference>
<evidence type="ECO:0000256" key="3">
    <source>
        <dbReference type="ARBA" id="ARBA00022553"/>
    </source>
</evidence>
<dbReference type="EC" id="2.7.13.3" evidence="2"/>
<dbReference type="CDD" id="cd00130">
    <property type="entry name" value="PAS"/>
    <property type="match status" value="3"/>
</dbReference>
<dbReference type="Pfam" id="PF08447">
    <property type="entry name" value="PAS_3"/>
    <property type="match status" value="1"/>
</dbReference>
<evidence type="ECO:0000256" key="5">
    <source>
        <dbReference type="ARBA" id="ARBA00022777"/>
    </source>
</evidence>
<feature type="domain" description="Histidine kinase" evidence="10">
    <location>
        <begin position="763"/>
        <end position="977"/>
    </location>
</feature>
<sequence>MISDPGREPMLDSPATQTVTSPSAGQAGGALLRAHPAALAALYAVAATVLMTMAEQLLPASLSCYASGFLIGLTAILLFVLRSPSRATPAPAVIQPLVATAPPPATEFGTGPLPADPDPLFREALKDVRHVLYRFNPTHECYDYISDCAESWLGTPIDALCAPGGWHHFARRVPADDLGRVWAQIGDALRTPGTEPIGITVEYRLETAAGEALWVRDAMTLLRKPDGSLRAIVGNATDHTAERATHEYLQVTLRSIGEAVIATDPHNRVTLMNPVAEALTGWSEDEARGQSLATIFHIEDDADGHTRLINRRGEGRPIAHSSAPIRVTPHDTADATTLGEVLVIRDQAAEHAAHQAVVEQQARYRALVENAPVGIFHYGSDLQISYCNNRLAEILHSSPEQLQGVDLHSLGDEAILSILQRALAGQRGAYDGPFVTPLSTDVHILSIRVAPEFDATGEVIFGGVGIVEDRTAYLEAEEQLRDTKERYVLAQRGTNEGLWDWDPTTRHLYLSSRLLSLLGLKSDTLRTTGEEWLKLIHPDDRARYRADVIAHLRGETDHFESEYRLADKDGKFHWVLARGLAHRNQQGRAVRIVGSIGDITARKLAEEQLKAERDFSRGLIDSLPAPFFLFDQQGRLVLWNRFVSELTGLPDTELQNAEAETLVIPEQEPVMAHRIESALISGEASAEVMLRRVDREPVPFLVVGRRVILDGRPHIVGVGTDLTERKFAERAIKRLNTELERRVAERTSQLSAALNELESFSYSVSHDLRAPLRAIEGYSAILGSDYGDKLDEEAKELLRRVRAAVHRMGQLIDDLLTLSRVSRKELERRPVDLTQLAQSICEELRQQEPTREVLIDIAPNLQVEGDPSLMRTVLENLLGNAWKFTGRVEHPAIRFEATVHEGVDAFVVRDNGAGFDMRYRENLFRPFQRLHSDREFPGTGIGLATVARIVRRHGGEVWAEGEVGNGASLYFSIGQTPLLGSS</sequence>
<evidence type="ECO:0000259" key="10">
    <source>
        <dbReference type="PROSITE" id="PS50109"/>
    </source>
</evidence>
<feature type="domain" description="PAS" evidence="11">
    <location>
        <begin position="245"/>
        <end position="300"/>
    </location>
</feature>
<dbReference type="PROSITE" id="PS50109">
    <property type="entry name" value="HIS_KIN"/>
    <property type="match status" value="1"/>
</dbReference>
<feature type="domain" description="PAS" evidence="11">
    <location>
        <begin position="612"/>
        <end position="682"/>
    </location>
</feature>
<dbReference type="InterPro" id="IPR003661">
    <property type="entry name" value="HisK_dim/P_dom"/>
</dbReference>
<protein>
    <recommendedName>
        <fullName evidence="2">histidine kinase</fullName>
        <ecNumber evidence="2">2.7.13.3</ecNumber>
    </recommendedName>
</protein>
<dbReference type="Pfam" id="PF00512">
    <property type="entry name" value="HisKA"/>
    <property type="match status" value="1"/>
</dbReference>
<dbReference type="PROSITE" id="PS50112">
    <property type="entry name" value="PAS"/>
    <property type="match status" value="4"/>
</dbReference>
<dbReference type="InterPro" id="IPR005467">
    <property type="entry name" value="His_kinase_dom"/>
</dbReference>
<dbReference type="Gene3D" id="3.30.450.20">
    <property type="entry name" value="PAS domain"/>
    <property type="match status" value="5"/>
</dbReference>
<dbReference type="SUPFAM" id="SSF55785">
    <property type="entry name" value="PYP-like sensor domain (PAS domain)"/>
    <property type="match status" value="5"/>
</dbReference>
<dbReference type="InterPro" id="IPR050351">
    <property type="entry name" value="BphY/WalK/GraS-like"/>
</dbReference>
<dbReference type="PANTHER" id="PTHR42878:SF15">
    <property type="entry name" value="BACTERIOPHYTOCHROME"/>
    <property type="match status" value="1"/>
</dbReference>
<accession>A0ABQ6F9I3</accession>
<dbReference type="SUPFAM" id="SSF47384">
    <property type="entry name" value="Homodimeric domain of signal transducing histidine kinase"/>
    <property type="match status" value="1"/>
</dbReference>
<dbReference type="SMART" id="SM00091">
    <property type="entry name" value="PAS"/>
    <property type="match status" value="4"/>
</dbReference>
<keyword evidence="9" id="KW-1133">Transmembrane helix</keyword>
<reference evidence="14" key="1">
    <citation type="journal article" date="2019" name="Int. J. Syst. Evol. Microbiol.">
        <title>The Global Catalogue of Microorganisms (GCM) 10K type strain sequencing project: providing services to taxonomists for standard genome sequencing and annotation.</title>
        <authorList>
            <consortium name="The Broad Institute Genomics Platform"/>
            <consortium name="The Broad Institute Genome Sequencing Center for Infectious Disease"/>
            <person name="Wu L."/>
            <person name="Ma J."/>
        </authorList>
    </citation>
    <scope>NUCLEOTIDE SEQUENCE [LARGE SCALE GENOMIC DNA]</scope>
    <source>
        <strain evidence="14">NBRC 102407</strain>
    </source>
</reference>
<evidence type="ECO:0000256" key="9">
    <source>
        <dbReference type="SAM" id="Phobius"/>
    </source>
</evidence>